<keyword evidence="1" id="KW-0472">Membrane</keyword>
<evidence type="ECO:0000313" key="4">
    <source>
        <dbReference type="Proteomes" id="UP000075025"/>
    </source>
</evidence>
<dbReference type="PATRIC" id="fig|2033.6.peg.2544"/>
<keyword evidence="1" id="KW-0812">Transmembrane</keyword>
<evidence type="ECO:0000313" key="3">
    <source>
        <dbReference type="EMBL" id="KTR94891.1"/>
    </source>
</evidence>
<feature type="transmembrane region" description="Helical" evidence="1">
    <location>
        <begin position="403"/>
        <end position="422"/>
    </location>
</feature>
<accession>A0A147EXV9</accession>
<keyword evidence="1" id="KW-1133">Transmembrane helix</keyword>
<feature type="chain" id="PRO_5007544763" description="Choice-of-anchor G family protein" evidence="2">
    <location>
        <begin position="38"/>
        <end position="433"/>
    </location>
</feature>
<dbReference type="NCBIfam" id="NF033766">
    <property type="entry name" value="choice_anch_G"/>
    <property type="match status" value="1"/>
</dbReference>
<comment type="caution">
    <text evidence="3">The sequence shown here is derived from an EMBL/GenBank/DDBJ whole genome shotgun (WGS) entry which is preliminary data.</text>
</comment>
<dbReference type="InterPro" id="IPR047900">
    <property type="entry name" value="Choice_anch_G"/>
</dbReference>
<dbReference type="EMBL" id="LDRT01000045">
    <property type="protein sequence ID" value="KTR94891.1"/>
    <property type="molecule type" value="Genomic_DNA"/>
</dbReference>
<protein>
    <recommendedName>
        <fullName evidence="5">Choice-of-anchor G family protein</fullName>
    </recommendedName>
</protein>
<dbReference type="Proteomes" id="UP000075025">
    <property type="component" value="Unassembled WGS sequence"/>
</dbReference>
<keyword evidence="2" id="KW-0732">Signal</keyword>
<evidence type="ECO:0000256" key="2">
    <source>
        <dbReference type="SAM" id="SignalP"/>
    </source>
</evidence>
<evidence type="ECO:0000256" key="1">
    <source>
        <dbReference type="SAM" id="Phobius"/>
    </source>
</evidence>
<feature type="signal peptide" evidence="2">
    <location>
        <begin position="1"/>
        <end position="37"/>
    </location>
</feature>
<reference evidence="3 4" key="1">
    <citation type="journal article" date="2016" name="Front. Microbiol.">
        <title>Genomic Resource of Rice Seed Associated Bacteria.</title>
        <authorList>
            <person name="Midha S."/>
            <person name="Bansal K."/>
            <person name="Sharma S."/>
            <person name="Kumar N."/>
            <person name="Patil P.P."/>
            <person name="Chaudhry V."/>
            <person name="Patil P.B."/>
        </authorList>
    </citation>
    <scope>NUCLEOTIDE SEQUENCE [LARGE SCALE GENOMIC DNA]</scope>
    <source>
        <strain evidence="3 4">NS220</strain>
    </source>
</reference>
<gene>
    <name evidence="3" type="ORF">NS220_07715</name>
</gene>
<proteinExistence type="predicted"/>
<sequence length="433" mass="42133">MTTRSSTSSGRVWRTTRTAGAVAVAAALLIPATSAQAAAVVSQGTGRLVETSLLGTNVLDNAVALRGAQAVNQDASGDVTVDQPLDASAIAGLIGLSAGSTNLFGDNGIIQLGAVGQYAQARDDGSSSAFSGAVSAAPGLIGVGSVTPSSVGSPSANQSATFRVGSSSAPVGVQVDLGVLAASAQQAADGTQTGQYVLSDAGFVVDGTVVSGVLAVVNPALNTLISLANTSGAGLTNPFSSGKIQLTLDDLTSAAGVASVNDLPAGTDLLSYVPQAVANKIISQVNGVLDAASALAANLRSNIFTAAAGIALQAAVDTAKATIVPVLNGISNTIVTPLSNALTQLAQMQVNVQSTGSDGSFTQTALRLGLGPSGSLASVNLANATVGPNAGQLAVPVAGPESLALAGGFVGVGAIVLAGLALRRRTRVASIQG</sequence>
<organism evidence="3 4">
    <name type="scientific">Microbacterium testaceum</name>
    <name type="common">Aureobacterium testaceum</name>
    <name type="synonym">Brevibacterium testaceum</name>
    <dbReference type="NCBI Taxonomy" id="2033"/>
    <lineage>
        <taxon>Bacteria</taxon>
        <taxon>Bacillati</taxon>
        <taxon>Actinomycetota</taxon>
        <taxon>Actinomycetes</taxon>
        <taxon>Micrococcales</taxon>
        <taxon>Microbacteriaceae</taxon>
        <taxon>Microbacterium</taxon>
    </lineage>
</organism>
<dbReference type="RefSeq" id="WP_058623490.1">
    <property type="nucleotide sequence ID" value="NZ_LDRT01000045.1"/>
</dbReference>
<evidence type="ECO:0008006" key="5">
    <source>
        <dbReference type="Google" id="ProtNLM"/>
    </source>
</evidence>
<dbReference type="AlphaFoldDB" id="A0A147EXV9"/>
<name>A0A147EXV9_MICTE</name>